<feature type="domain" description="ADP ribosyltransferase" evidence="4">
    <location>
        <begin position="248"/>
        <end position="402"/>
    </location>
</feature>
<reference evidence="5" key="1">
    <citation type="submission" date="2021-02" db="EMBL/GenBank/DDBJ databases">
        <authorList>
            <person name="Nowell W R."/>
        </authorList>
    </citation>
    <scope>NUCLEOTIDE SEQUENCE</scope>
</reference>
<feature type="repeat" description="TPR" evidence="3">
    <location>
        <begin position="603"/>
        <end position="636"/>
    </location>
</feature>
<evidence type="ECO:0000256" key="2">
    <source>
        <dbReference type="ARBA" id="ARBA00022803"/>
    </source>
</evidence>
<keyword evidence="1" id="KW-0677">Repeat</keyword>
<comment type="caution">
    <text evidence="5">The sequence shown here is derived from an EMBL/GenBank/DDBJ whole genome shotgun (WGS) entry which is preliminary data.</text>
</comment>
<dbReference type="PANTHER" id="PTHR45641:SF19">
    <property type="entry name" value="NEPHROCYSTIN-3"/>
    <property type="match status" value="1"/>
</dbReference>
<proteinExistence type="predicted"/>
<evidence type="ECO:0000313" key="6">
    <source>
        <dbReference type="Proteomes" id="UP000663828"/>
    </source>
</evidence>
<dbReference type="SUPFAM" id="SSF48452">
    <property type="entry name" value="TPR-like"/>
    <property type="match status" value="2"/>
</dbReference>
<feature type="repeat" description="TPR" evidence="3">
    <location>
        <begin position="516"/>
        <end position="549"/>
    </location>
</feature>
<feature type="repeat" description="TPR" evidence="3">
    <location>
        <begin position="645"/>
        <end position="678"/>
    </location>
</feature>
<dbReference type="Gene3D" id="3.90.176.10">
    <property type="entry name" value="Toxin ADP-ribosyltransferase, Chain A, domain 1"/>
    <property type="match status" value="1"/>
</dbReference>
<sequence>MDLTALIKSWQDIGLTKAKPKAKRSPTSSIRKPRAPISSRIVQNCIVVWLDPYMDENQTEEFKNLFTESGRIIHTTYVYTDSDECIDFVSDIKDEKILLIIPERIAEDIVPVIHSIVQIDSIYVFCERYVSAPGWIKQWLKVKDYYDCMVSLGLKLKQDAQNCDRNTISFGFVPKSSTKFTGNIDHLDPTYMYTQILKDILLKIDFDERHMKNFVTYYREAFADNVVQLRNIDEFEKNYRNQTPIWWYTHECCLYSLLNQALRVMEVDTLIKMGFFIRDIHRHIEELHREQFRGNSSMETFTTYRGQGLSRADFEKLNQTQGGLISFNNFLSTSRDPGVAYAFARSALANYDSIGIVFIINVDPTTQSTPFADIKTVSQHEMEHEILFTMHTVFRIGNMAEAGKTANLWQVDLVQTSDQDSQLNDLTKCIQEKIERANGWECLGRLLINLRQFDKAEEFYEDLLDQANNEDDEVHCYKQLAWSTKKQKKYKEALEYYDKALAIKERSLPENDKFFAVTHTEIGSVYKEMEQYSSALLHYEGALSIQIQAKHPDLVGLGYSCSQIASVYEKTKEYVKAIKFHTDAIKIRQAVRSNDSKHQEHIAYSYNNLGSVYEKMDEHEKALDSHKQALEIQKKILPSNHYDLAQTYSNIGFVYHESKNYRMAHQNYRQAVDIGRRSLPSNDTRLQQWQKRLDFAERVCRY</sequence>
<dbReference type="InterPro" id="IPR003540">
    <property type="entry name" value="ADP-ribosyltransferase"/>
</dbReference>
<dbReference type="PANTHER" id="PTHR45641">
    <property type="entry name" value="TETRATRICOPEPTIDE REPEAT PROTEIN (AFU_ORTHOLOGUE AFUA_6G03870)"/>
    <property type="match status" value="1"/>
</dbReference>
<evidence type="ECO:0000256" key="1">
    <source>
        <dbReference type="ARBA" id="ARBA00022737"/>
    </source>
</evidence>
<dbReference type="SMART" id="SM00028">
    <property type="entry name" value="TPR"/>
    <property type="match status" value="6"/>
</dbReference>
<accession>A0A815HL48</accession>
<dbReference type="Pfam" id="PF13424">
    <property type="entry name" value="TPR_12"/>
    <property type="match status" value="2"/>
</dbReference>
<dbReference type="PROSITE" id="PS51996">
    <property type="entry name" value="TR_MART"/>
    <property type="match status" value="1"/>
</dbReference>
<feature type="repeat" description="TPR" evidence="3">
    <location>
        <begin position="474"/>
        <end position="507"/>
    </location>
</feature>
<feature type="repeat" description="TPR" evidence="3">
    <location>
        <begin position="437"/>
        <end position="470"/>
    </location>
</feature>
<keyword evidence="2 3" id="KW-0802">TPR repeat</keyword>
<dbReference type="PROSITE" id="PS50005">
    <property type="entry name" value="TPR"/>
    <property type="match status" value="5"/>
</dbReference>
<dbReference type="InterPro" id="IPR019734">
    <property type="entry name" value="TPR_rpt"/>
</dbReference>
<protein>
    <recommendedName>
        <fullName evidence="4">ADP ribosyltransferase domain-containing protein</fullName>
    </recommendedName>
</protein>
<organism evidence="5 6">
    <name type="scientific">Adineta ricciae</name>
    <name type="common">Rotifer</name>
    <dbReference type="NCBI Taxonomy" id="249248"/>
    <lineage>
        <taxon>Eukaryota</taxon>
        <taxon>Metazoa</taxon>
        <taxon>Spiralia</taxon>
        <taxon>Gnathifera</taxon>
        <taxon>Rotifera</taxon>
        <taxon>Eurotatoria</taxon>
        <taxon>Bdelloidea</taxon>
        <taxon>Adinetida</taxon>
        <taxon>Adinetidae</taxon>
        <taxon>Adineta</taxon>
    </lineage>
</organism>
<dbReference type="EMBL" id="CAJNOR010002888">
    <property type="protein sequence ID" value="CAF1353021.1"/>
    <property type="molecule type" value="Genomic_DNA"/>
</dbReference>
<dbReference type="PROSITE" id="PS50293">
    <property type="entry name" value="TPR_REGION"/>
    <property type="match status" value="1"/>
</dbReference>
<evidence type="ECO:0000256" key="3">
    <source>
        <dbReference type="PROSITE-ProRule" id="PRU00339"/>
    </source>
</evidence>
<dbReference type="Gene3D" id="1.25.40.10">
    <property type="entry name" value="Tetratricopeptide repeat domain"/>
    <property type="match status" value="2"/>
</dbReference>
<dbReference type="SUPFAM" id="SSF56399">
    <property type="entry name" value="ADP-ribosylation"/>
    <property type="match status" value="1"/>
</dbReference>
<dbReference type="Proteomes" id="UP000663828">
    <property type="component" value="Unassembled WGS sequence"/>
</dbReference>
<evidence type="ECO:0000259" key="4">
    <source>
        <dbReference type="Pfam" id="PF03496"/>
    </source>
</evidence>
<dbReference type="InterPro" id="IPR011990">
    <property type="entry name" value="TPR-like_helical_dom_sf"/>
</dbReference>
<gene>
    <name evidence="5" type="ORF">XAT740_LOCUS31591</name>
</gene>
<dbReference type="GO" id="GO:0005576">
    <property type="term" value="C:extracellular region"/>
    <property type="evidence" value="ECO:0007669"/>
    <property type="project" value="InterPro"/>
</dbReference>
<dbReference type="AlphaFoldDB" id="A0A815HL48"/>
<name>A0A815HL48_ADIRI</name>
<evidence type="ECO:0000313" key="5">
    <source>
        <dbReference type="EMBL" id="CAF1353021.1"/>
    </source>
</evidence>
<keyword evidence="6" id="KW-1185">Reference proteome</keyword>
<dbReference type="Pfam" id="PF03496">
    <property type="entry name" value="ADPrib_exo_Tox"/>
    <property type="match status" value="1"/>
</dbReference>